<dbReference type="GO" id="GO:0015074">
    <property type="term" value="P:DNA integration"/>
    <property type="evidence" value="ECO:0007669"/>
    <property type="project" value="UniProtKB-KW"/>
</dbReference>
<keyword evidence="2" id="KW-0229">DNA integration</keyword>
<keyword evidence="4" id="KW-0233">DNA recombination</keyword>
<dbReference type="InterPro" id="IPR050090">
    <property type="entry name" value="Tyrosine_recombinase_XerCD"/>
</dbReference>
<feature type="domain" description="Tyr recombinase" evidence="5">
    <location>
        <begin position="390"/>
        <end position="609"/>
    </location>
</feature>
<dbReference type="PROSITE" id="PS51898">
    <property type="entry name" value="TYR_RECOMBINASE"/>
    <property type="match status" value="1"/>
</dbReference>
<accession>A0A7W4V7F8</accession>
<dbReference type="InterPro" id="IPR011010">
    <property type="entry name" value="DNA_brk_join_enz"/>
</dbReference>
<dbReference type="AlphaFoldDB" id="A0A7W4V7F8"/>
<dbReference type="GO" id="GO:0003677">
    <property type="term" value="F:DNA binding"/>
    <property type="evidence" value="ECO:0007669"/>
    <property type="project" value="UniProtKB-KW"/>
</dbReference>
<evidence type="ECO:0000259" key="5">
    <source>
        <dbReference type="PROSITE" id="PS51898"/>
    </source>
</evidence>
<evidence type="ECO:0000256" key="3">
    <source>
        <dbReference type="ARBA" id="ARBA00023125"/>
    </source>
</evidence>
<dbReference type="GO" id="GO:0006310">
    <property type="term" value="P:DNA recombination"/>
    <property type="evidence" value="ECO:0007669"/>
    <property type="project" value="UniProtKB-KW"/>
</dbReference>
<dbReference type="Pfam" id="PF20172">
    <property type="entry name" value="DUF6538"/>
    <property type="match status" value="1"/>
</dbReference>
<dbReference type="PANTHER" id="PTHR30349">
    <property type="entry name" value="PHAGE INTEGRASE-RELATED"/>
    <property type="match status" value="1"/>
</dbReference>
<evidence type="ECO:0000313" key="7">
    <source>
        <dbReference type="Proteomes" id="UP000578036"/>
    </source>
</evidence>
<comment type="caution">
    <text evidence="6">The sequence shown here is derived from an EMBL/GenBank/DDBJ whole genome shotgun (WGS) entry which is preliminary data.</text>
</comment>
<dbReference type="PANTHER" id="PTHR30349:SF41">
    <property type="entry name" value="INTEGRASE_RECOMBINASE PROTEIN MJ0367-RELATED"/>
    <property type="match status" value="1"/>
</dbReference>
<evidence type="ECO:0000256" key="4">
    <source>
        <dbReference type="ARBA" id="ARBA00023172"/>
    </source>
</evidence>
<dbReference type="RefSeq" id="WP_183298471.1">
    <property type="nucleotide sequence ID" value="NZ_JACHWF010000001.1"/>
</dbReference>
<dbReference type="Proteomes" id="UP000578036">
    <property type="component" value="Unassembled WGS sequence"/>
</dbReference>
<dbReference type="Gene3D" id="1.10.443.10">
    <property type="entry name" value="Intergrase catalytic core"/>
    <property type="match status" value="1"/>
</dbReference>
<dbReference type="InterPro" id="IPR013762">
    <property type="entry name" value="Integrase-like_cat_sf"/>
</dbReference>
<keyword evidence="3" id="KW-0238">DNA-binding</keyword>
<dbReference type="EMBL" id="JACHWF010000001">
    <property type="protein sequence ID" value="MBB3005813.1"/>
    <property type="molecule type" value="Genomic_DNA"/>
</dbReference>
<evidence type="ECO:0000313" key="6">
    <source>
        <dbReference type="EMBL" id="MBB3005813.1"/>
    </source>
</evidence>
<dbReference type="InterPro" id="IPR002104">
    <property type="entry name" value="Integrase_catalytic"/>
</dbReference>
<evidence type="ECO:0000256" key="2">
    <source>
        <dbReference type="ARBA" id="ARBA00022908"/>
    </source>
</evidence>
<gene>
    <name evidence="6" type="ORF">FHX61_000429</name>
</gene>
<keyword evidence="7" id="KW-1185">Reference proteome</keyword>
<protein>
    <submittedName>
        <fullName evidence="6">Integrase</fullName>
    </submittedName>
</protein>
<reference evidence="6 7" key="1">
    <citation type="submission" date="2020-08" db="EMBL/GenBank/DDBJ databases">
        <title>Genomic Encyclopedia of Type Strains, Phase IV (KMG-V): Genome sequencing to study the core and pangenomes of soil and plant-associated prokaryotes.</title>
        <authorList>
            <person name="Whitman W."/>
        </authorList>
    </citation>
    <scope>NUCLEOTIDE SEQUENCE [LARGE SCALE GENOMIC DNA]</scope>
    <source>
        <strain evidence="6 7">SLV-2362</strain>
    </source>
</reference>
<evidence type="ECO:0000256" key="1">
    <source>
        <dbReference type="ARBA" id="ARBA00008857"/>
    </source>
</evidence>
<dbReference type="InterPro" id="IPR010998">
    <property type="entry name" value="Integrase_recombinase_N"/>
</dbReference>
<dbReference type="InterPro" id="IPR046668">
    <property type="entry name" value="DUF6538"/>
</dbReference>
<comment type="similarity">
    <text evidence="1">Belongs to the 'phage' integrase family.</text>
</comment>
<dbReference type="Gene3D" id="1.10.150.130">
    <property type="match status" value="1"/>
</dbReference>
<dbReference type="Pfam" id="PF00589">
    <property type="entry name" value="Phage_integrase"/>
    <property type="match status" value="1"/>
</dbReference>
<name>A0A7W4V7F8_9BURK</name>
<dbReference type="CDD" id="cd01184">
    <property type="entry name" value="INT_C_like_1"/>
    <property type="match status" value="1"/>
</dbReference>
<sequence length="641" mass="71151">MAARSGYLYRRPSGIYVVRICIPARLRGAVGRSEIHVSTGLRELAPAQVLAFHTLADWKARLLKLERMDVLKLDAGSPLLGGEGFLSLEAAAQAMGLTVPELATEAANQGESLHAYADGWPCVVVDDRARLTPDGEDGSYCYDEVADAGRRETLRSHVMLPDAQRAAAMIAATGALTEGMFFLDNKRRRTAFASDLDLSIPAAQISIEKAAAERIRHALKARLSPEAIESAKMAASRPTARLPEHKYAGMRASELVDAFMKFKVDGGHWTNEDHRRKMETELGVFVELMGNPTLGNLDRPAIDRYRNMLGTLPANLYQARRKVAGGMGLPLAELARQAAAKGLPSMGAQTIDAYVRRLSEMLGWAVKCDYLTKNPAQSVTPKRKATRAQDARDAFSVADLELIFSADWFKTGRGEETRNGTYRTFCPHYYWLPLLGLYTGARINELSQLYLDDVRQTSNRVWYLDFNRNGADKLDVDAAADKSLKSPNAEREVPLHGVVLAQGFVEYVQALRAAGHKRLFPELRYSEHRGYGKAATSWFNERYLGERLGMERNGRKVFHSFRHTFLTAVYALQLSEHTVNQLSGHARGKTTSSTTYRKDQPADEMKPYIDKLTFKLPTIAPFDVAAGLDALKDALARKKGR</sequence>
<organism evidence="6 7">
    <name type="scientific">Cupriavidus alkaliphilus</name>
    <dbReference type="NCBI Taxonomy" id="942866"/>
    <lineage>
        <taxon>Bacteria</taxon>
        <taxon>Pseudomonadati</taxon>
        <taxon>Pseudomonadota</taxon>
        <taxon>Betaproteobacteria</taxon>
        <taxon>Burkholderiales</taxon>
        <taxon>Burkholderiaceae</taxon>
        <taxon>Cupriavidus</taxon>
    </lineage>
</organism>
<proteinExistence type="inferred from homology"/>
<dbReference type="SUPFAM" id="SSF56349">
    <property type="entry name" value="DNA breaking-rejoining enzymes"/>
    <property type="match status" value="1"/>
</dbReference>